<organism evidence="1 2">
    <name type="scientific">Streptomyces massasporeus</name>
    <dbReference type="NCBI Taxonomy" id="67324"/>
    <lineage>
        <taxon>Bacteria</taxon>
        <taxon>Bacillati</taxon>
        <taxon>Actinomycetota</taxon>
        <taxon>Actinomycetes</taxon>
        <taxon>Kitasatosporales</taxon>
        <taxon>Streptomycetaceae</taxon>
        <taxon>Streptomyces</taxon>
    </lineage>
</organism>
<accession>A0ABW6LC07</accession>
<dbReference type="Proteomes" id="UP001601288">
    <property type="component" value="Unassembled WGS sequence"/>
</dbReference>
<dbReference type="EMBL" id="JBIAFP010000008">
    <property type="protein sequence ID" value="MFE9225985.1"/>
    <property type="molecule type" value="Genomic_DNA"/>
</dbReference>
<keyword evidence="2" id="KW-1185">Reference proteome</keyword>
<protein>
    <submittedName>
        <fullName evidence="1">Uncharacterized protein</fullName>
    </submittedName>
</protein>
<comment type="caution">
    <text evidence="1">The sequence shown here is derived from an EMBL/GenBank/DDBJ whole genome shotgun (WGS) entry which is preliminary data.</text>
</comment>
<proteinExistence type="predicted"/>
<gene>
    <name evidence="1" type="ORF">ACFYM3_15380</name>
</gene>
<reference evidence="1 2" key="1">
    <citation type="submission" date="2024-10" db="EMBL/GenBank/DDBJ databases">
        <title>The Natural Products Discovery Center: Release of the First 8490 Sequenced Strains for Exploring Actinobacteria Biosynthetic Diversity.</title>
        <authorList>
            <person name="Kalkreuter E."/>
            <person name="Kautsar S.A."/>
            <person name="Yang D."/>
            <person name="Bader C.D."/>
            <person name="Teijaro C.N."/>
            <person name="Fluegel L."/>
            <person name="Davis C.M."/>
            <person name="Simpson J.R."/>
            <person name="Lauterbach L."/>
            <person name="Steele A.D."/>
            <person name="Gui C."/>
            <person name="Meng S."/>
            <person name="Li G."/>
            <person name="Viehrig K."/>
            <person name="Ye F."/>
            <person name="Su P."/>
            <person name="Kiefer A.F."/>
            <person name="Nichols A."/>
            <person name="Cepeda A.J."/>
            <person name="Yan W."/>
            <person name="Fan B."/>
            <person name="Jiang Y."/>
            <person name="Adhikari A."/>
            <person name="Zheng C.-J."/>
            <person name="Schuster L."/>
            <person name="Cowan T.M."/>
            <person name="Smanski M.J."/>
            <person name="Chevrette M.G."/>
            <person name="De Carvalho L.P.S."/>
            <person name="Shen B."/>
        </authorList>
    </citation>
    <scope>NUCLEOTIDE SEQUENCE [LARGE SCALE GENOMIC DNA]</scope>
    <source>
        <strain evidence="1 2">NPDC007066</strain>
    </source>
</reference>
<name>A0ABW6LC07_9ACTN</name>
<evidence type="ECO:0000313" key="1">
    <source>
        <dbReference type="EMBL" id="MFE9225985.1"/>
    </source>
</evidence>
<evidence type="ECO:0000313" key="2">
    <source>
        <dbReference type="Proteomes" id="UP001601288"/>
    </source>
</evidence>
<dbReference type="RefSeq" id="WP_358278944.1">
    <property type="nucleotide sequence ID" value="NZ_JBEYGJ010000003.1"/>
</dbReference>
<sequence>MQLLHIEVWIGGVWQRVLRLDGKREYWPPKEGSWDEDLSRELEGFLKDHPEAFWVETPISPHGVYFGSGVPRLFRLVSAR</sequence>